<accession>A0AAV7MZK0</accession>
<dbReference type="Proteomes" id="UP001066276">
    <property type="component" value="Chromosome 9"/>
</dbReference>
<sequence length="124" mass="14378">MQCYCVVGPINRNIHPGLITSCPGWYVERTPDRRQRVPTANPEKEVPKEEGDTNAEEEDGKETREEERPVWGRETRMRKRVRPKTLAGRSRDEKGTQKEKQVPARAENPNLWTQQPTTSPERRG</sequence>
<proteinExistence type="predicted"/>
<keyword evidence="3" id="KW-1185">Reference proteome</keyword>
<dbReference type="EMBL" id="JANPWB010000013">
    <property type="protein sequence ID" value="KAJ1109186.1"/>
    <property type="molecule type" value="Genomic_DNA"/>
</dbReference>
<dbReference type="AlphaFoldDB" id="A0AAV7MZK0"/>
<comment type="caution">
    <text evidence="2">The sequence shown here is derived from an EMBL/GenBank/DDBJ whole genome shotgun (WGS) entry which is preliminary data.</text>
</comment>
<organism evidence="2 3">
    <name type="scientific">Pleurodeles waltl</name>
    <name type="common">Iberian ribbed newt</name>
    <dbReference type="NCBI Taxonomy" id="8319"/>
    <lineage>
        <taxon>Eukaryota</taxon>
        <taxon>Metazoa</taxon>
        <taxon>Chordata</taxon>
        <taxon>Craniata</taxon>
        <taxon>Vertebrata</taxon>
        <taxon>Euteleostomi</taxon>
        <taxon>Amphibia</taxon>
        <taxon>Batrachia</taxon>
        <taxon>Caudata</taxon>
        <taxon>Salamandroidea</taxon>
        <taxon>Salamandridae</taxon>
        <taxon>Pleurodelinae</taxon>
        <taxon>Pleurodeles</taxon>
    </lineage>
</organism>
<feature type="region of interest" description="Disordered" evidence="1">
    <location>
        <begin position="30"/>
        <end position="124"/>
    </location>
</feature>
<evidence type="ECO:0000256" key="1">
    <source>
        <dbReference type="SAM" id="MobiDB-lite"/>
    </source>
</evidence>
<evidence type="ECO:0000313" key="2">
    <source>
        <dbReference type="EMBL" id="KAJ1109186.1"/>
    </source>
</evidence>
<reference evidence="2" key="1">
    <citation type="journal article" date="2022" name="bioRxiv">
        <title>Sequencing and chromosome-scale assembly of the giantPleurodeles waltlgenome.</title>
        <authorList>
            <person name="Brown T."/>
            <person name="Elewa A."/>
            <person name="Iarovenko S."/>
            <person name="Subramanian E."/>
            <person name="Araus A.J."/>
            <person name="Petzold A."/>
            <person name="Susuki M."/>
            <person name="Suzuki K.-i.T."/>
            <person name="Hayashi T."/>
            <person name="Toyoda A."/>
            <person name="Oliveira C."/>
            <person name="Osipova E."/>
            <person name="Leigh N.D."/>
            <person name="Simon A."/>
            <person name="Yun M.H."/>
        </authorList>
    </citation>
    <scope>NUCLEOTIDE SEQUENCE</scope>
    <source>
        <strain evidence="2">20211129_DDA</strain>
        <tissue evidence="2">Liver</tissue>
    </source>
</reference>
<feature type="compositionally biased region" description="Polar residues" evidence="1">
    <location>
        <begin position="110"/>
        <end position="124"/>
    </location>
</feature>
<feature type="compositionally biased region" description="Basic and acidic residues" evidence="1">
    <location>
        <begin position="89"/>
        <end position="102"/>
    </location>
</feature>
<evidence type="ECO:0000313" key="3">
    <source>
        <dbReference type="Proteomes" id="UP001066276"/>
    </source>
</evidence>
<feature type="compositionally biased region" description="Basic and acidic residues" evidence="1">
    <location>
        <begin position="61"/>
        <end position="75"/>
    </location>
</feature>
<name>A0AAV7MZK0_PLEWA</name>
<protein>
    <submittedName>
        <fullName evidence="2">Uncharacterized protein</fullName>
    </submittedName>
</protein>
<gene>
    <name evidence="2" type="ORF">NDU88_006550</name>
</gene>
<feature type="compositionally biased region" description="Basic and acidic residues" evidence="1">
    <location>
        <begin position="42"/>
        <end position="51"/>
    </location>
</feature>